<dbReference type="EMBL" id="CM003612">
    <property type="protein sequence ID" value="KYP58922.1"/>
    <property type="molecule type" value="Genomic_DNA"/>
</dbReference>
<protein>
    <submittedName>
        <fullName evidence="1">Retrovirus-related Pol polyprotein from transposon TNT 1-94</fullName>
    </submittedName>
</protein>
<dbReference type="OMA" id="MSFAMKD"/>
<evidence type="ECO:0000313" key="2">
    <source>
        <dbReference type="Proteomes" id="UP000075243"/>
    </source>
</evidence>
<accession>A0A151SVY9</accession>
<dbReference type="AlphaFoldDB" id="A0A151SVY9"/>
<keyword evidence="2" id="KW-1185">Reference proteome</keyword>
<dbReference type="Gramene" id="C.cajan_13921.t">
    <property type="protein sequence ID" value="C.cajan_13921.t.cds1"/>
    <property type="gene ID" value="C.cajan_13921"/>
</dbReference>
<reference evidence="1 2" key="1">
    <citation type="journal article" date="2012" name="Nat. Biotechnol.">
        <title>Draft genome sequence of pigeonpea (Cajanus cajan), an orphan legume crop of resource-poor farmers.</title>
        <authorList>
            <person name="Varshney R.K."/>
            <person name="Chen W."/>
            <person name="Li Y."/>
            <person name="Bharti A.K."/>
            <person name="Saxena R.K."/>
            <person name="Schlueter J.A."/>
            <person name="Donoghue M.T."/>
            <person name="Azam S."/>
            <person name="Fan G."/>
            <person name="Whaley A.M."/>
            <person name="Farmer A.D."/>
            <person name="Sheridan J."/>
            <person name="Iwata A."/>
            <person name="Tuteja R."/>
            <person name="Penmetsa R.V."/>
            <person name="Wu W."/>
            <person name="Upadhyaya H.D."/>
            <person name="Yang S.P."/>
            <person name="Shah T."/>
            <person name="Saxena K.B."/>
            <person name="Michael T."/>
            <person name="McCombie W.R."/>
            <person name="Yang B."/>
            <person name="Zhang G."/>
            <person name="Yang H."/>
            <person name="Wang J."/>
            <person name="Spillane C."/>
            <person name="Cook D.R."/>
            <person name="May G.D."/>
            <person name="Xu X."/>
            <person name="Jackson S.A."/>
        </authorList>
    </citation>
    <scope>NUCLEOTIDE SEQUENCE [LARGE SCALE GENOMIC DNA]</scope>
    <source>
        <strain evidence="2">cv. Asha</strain>
    </source>
</reference>
<dbReference type="Proteomes" id="UP000075243">
    <property type="component" value="Chromosome 10"/>
</dbReference>
<evidence type="ECO:0000313" key="1">
    <source>
        <dbReference type="EMBL" id="KYP58922.1"/>
    </source>
</evidence>
<organism evidence="1 2">
    <name type="scientific">Cajanus cajan</name>
    <name type="common">Pigeon pea</name>
    <name type="synonym">Cajanus indicus</name>
    <dbReference type="NCBI Taxonomy" id="3821"/>
    <lineage>
        <taxon>Eukaryota</taxon>
        <taxon>Viridiplantae</taxon>
        <taxon>Streptophyta</taxon>
        <taxon>Embryophyta</taxon>
        <taxon>Tracheophyta</taxon>
        <taxon>Spermatophyta</taxon>
        <taxon>Magnoliopsida</taxon>
        <taxon>eudicotyledons</taxon>
        <taxon>Gunneridae</taxon>
        <taxon>Pentapetalae</taxon>
        <taxon>rosids</taxon>
        <taxon>fabids</taxon>
        <taxon>Fabales</taxon>
        <taxon>Fabaceae</taxon>
        <taxon>Papilionoideae</taxon>
        <taxon>50 kb inversion clade</taxon>
        <taxon>NPAAA clade</taxon>
        <taxon>indigoferoid/millettioid clade</taxon>
        <taxon>Phaseoleae</taxon>
        <taxon>Cajanus</taxon>
    </lineage>
</organism>
<proteinExistence type="predicted"/>
<gene>
    <name evidence="1" type="ORF">KK1_014344</name>
</gene>
<sequence length="50" mass="5957">MLIVGKNVSKIDRLKRQLSKSFSMKDMRATKKILGIRIMCDRKEKKFWLS</sequence>
<name>A0A151SVY9_CAJCA</name>